<gene>
    <name evidence="2" type="ORF">H8704_10425</name>
</gene>
<dbReference type="RefSeq" id="WP_022463850.1">
    <property type="nucleotide sequence ID" value="NZ_JACRSX010000015.1"/>
</dbReference>
<keyword evidence="3" id="KW-1185">Reference proteome</keyword>
<sequence length="171" mass="19714">MYNEGLYSDTYVHSRLTQQELMRRRLMLAACVILPILALVAVPGAFKILGLLVAVIADIVMIYFLPNPHIDFEYVFVDGQIDFDRIIAENARKNMCRTDLEKTEVVAPEGSHYLDGFQNLPIQDYSSRNEEDRQYIIVAKGEKGNIKIRFTPDERLLDQMKTKSRSKIKDE</sequence>
<accession>A0ABR7N346</accession>
<protein>
    <submittedName>
        <fullName evidence="2">Uncharacterized protein</fullName>
    </submittedName>
</protein>
<evidence type="ECO:0000313" key="2">
    <source>
        <dbReference type="EMBL" id="MBC8563035.1"/>
    </source>
</evidence>
<proteinExistence type="predicted"/>
<dbReference type="Proteomes" id="UP000606193">
    <property type="component" value="Unassembled WGS sequence"/>
</dbReference>
<name>A0ABR7N346_9FIRM</name>
<keyword evidence="1" id="KW-1133">Transmembrane helix</keyword>
<comment type="caution">
    <text evidence="2">The sequence shown here is derived from an EMBL/GenBank/DDBJ whole genome shotgun (WGS) entry which is preliminary data.</text>
</comment>
<feature type="transmembrane region" description="Helical" evidence="1">
    <location>
        <begin position="48"/>
        <end position="65"/>
    </location>
</feature>
<reference evidence="2 3" key="1">
    <citation type="submission" date="2020-08" db="EMBL/GenBank/DDBJ databases">
        <title>Genome public.</title>
        <authorList>
            <person name="Liu C."/>
            <person name="Sun Q."/>
        </authorList>
    </citation>
    <scope>NUCLEOTIDE SEQUENCE [LARGE SCALE GENOMIC DNA]</scope>
    <source>
        <strain evidence="2 3">NSJ-37</strain>
    </source>
</reference>
<feature type="transmembrane region" description="Helical" evidence="1">
    <location>
        <begin position="25"/>
        <end position="42"/>
    </location>
</feature>
<evidence type="ECO:0000256" key="1">
    <source>
        <dbReference type="SAM" id="Phobius"/>
    </source>
</evidence>
<organism evidence="2 3">
    <name type="scientific">Jutongia huaianensis</name>
    <dbReference type="NCBI Taxonomy" id="2763668"/>
    <lineage>
        <taxon>Bacteria</taxon>
        <taxon>Bacillati</taxon>
        <taxon>Bacillota</taxon>
        <taxon>Clostridia</taxon>
        <taxon>Lachnospirales</taxon>
        <taxon>Lachnospiraceae</taxon>
        <taxon>Jutongia</taxon>
    </lineage>
</organism>
<keyword evidence="1" id="KW-0812">Transmembrane</keyword>
<keyword evidence="1" id="KW-0472">Membrane</keyword>
<dbReference type="EMBL" id="JACRSX010000015">
    <property type="protein sequence ID" value="MBC8563035.1"/>
    <property type="molecule type" value="Genomic_DNA"/>
</dbReference>
<evidence type="ECO:0000313" key="3">
    <source>
        <dbReference type="Proteomes" id="UP000606193"/>
    </source>
</evidence>